<dbReference type="EMBL" id="BPLR01008454">
    <property type="protein sequence ID" value="GIY24813.1"/>
    <property type="molecule type" value="Genomic_DNA"/>
</dbReference>
<sequence length="88" mass="9735">MYQGMEQRYAFPYPEGLLNLPSTTFRLGYPHRFGTTPLLTQSVLLLTARERLSIPALPSSYCSLSPVPVISPLAAVISGRVRKLNSRA</sequence>
<comment type="caution">
    <text evidence="1">The sequence shown here is derived from an EMBL/GenBank/DDBJ whole genome shotgun (WGS) entry which is preliminary data.</text>
</comment>
<protein>
    <submittedName>
        <fullName evidence="1">Uncharacterized protein</fullName>
    </submittedName>
</protein>
<dbReference type="Proteomes" id="UP001054945">
    <property type="component" value="Unassembled WGS sequence"/>
</dbReference>
<organism evidence="1 2">
    <name type="scientific">Caerostris extrusa</name>
    <name type="common">Bark spider</name>
    <name type="synonym">Caerostris bankana</name>
    <dbReference type="NCBI Taxonomy" id="172846"/>
    <lineage>
        <taxon>Eukaryota</taxon>
        <taxon>Metazoa</taxon>
        <taxon>Ecdysozoa</taxon>
        <taxon>Arthropoda</taxon>
        <taxon>Chelicerata</taxon>
        <taxon>Arachnida</taxon>
        <taxon>Araneae</taxon>
        <taxon>Araneomorphae</taxon>
        <taxon>Entelegynae</taxon>
        <taxon>Araneoidea</taxon>
        <taxon>Araneidae</taxon>
        <taxon>Caerostris</taxon>
    </lineage>
</organism>
<dbReference type="AlphaFoldDB" id="A0AAV4RYB1"/>
<accession>A0AAV4RYB1</accession>
<reference evidence="1 2" key="1">
    <citation type="submission" date="2021-06" db="EMBL/GenBank/DDBJ databases">
        <title>Caerostris extrusa draft genome.</title>
        <authorList>
            <person name="Kono N."/>
            <person name="Arakawa K."/>
        </authorList>
    </citation>
    <scope>NUCLEOTIDE SEQUENCE [LARGE SCALE GENOMIC DNA]</scope>
</reference>
<gene>
    <name evidence="1" type="ORF">CEXT_495781</name>
</gene>
<keyword evidence="2" id="KW-1185">Reference proteome</keyword>
<evidence type="ECO:0000313" key="2">
    <source>
        <dbReference type="Proteomes" id="UP001054945"/>
    </source>
</evidence>
<name>A0AAV4RYB1_CAEEX</name>
<proteinExistence type="predicted"/>
<evidence type="ECO:0000313" key="1">
    <source>
        <dbReference type="EMBL" id="GIY24813.1"/>
    </source>
</evidence>